<accession>A0A7W7W645</accession>
<evidence type="ECO:0000313" key="2">
    <source>
        <dbReference type="EMBL" id="MBB4934500.1"/>
    </source>
</evidence>
<keyword evidence="3" id="KW-1185">Reference proteome</keyword>
<proteinExistence type="predicted"/>
<evidence type="ECO:0000256" key="1">
    <source>
        <dbReference type="SAM" id="MobiDB-lite"/>
    </source>
</evidence>
<reference evidence="2 3" key="1">
    <citation type="submission" date="2020-08" db="EMBL/GenBank/DDBJ databases">
        <title>Sequencing the genomes of 1000 actinobacteria strains.</title>
        <authorList>
            <person name="Klenk H.-P."/>
        </authorList>
    </citation>
    <scope>NUCLEOTIDE SEQUENCE [LARGE SCALE GENOMIC DNA]</scope>
    <source>
        <strain evidence="2 3">DSM 102030</strain>
    </source>
</reference>
<comment type="caution">
    <text evidence="2">The sequence shown here is derived from an EMBL/GenBank/DDBJ whole genome shotgun (WGS) entry which is preliminary data.</text>
</comment>
<dbReference type="AlphaFoldDB" id="A0A7W7W645"/>
<organism evidence="2 3">
    <name type="scientific">Lipingzhangella halophila</name>
    <dbReference type="NCBI Taxonomy" id="1783352"/>
    <lineage>
        <taxon>Bacteria</taxon>
        <taxon>Bacillati</taxon>
        <taxon>Actinomycetota</taxon>
        <taxon>Actinomycetes</taxon>
        <taxon>Streptosporangiales</taxon>
        <taxon>Nocardiopsidaceae</taxon>
        <taxon>Lipingzhangella</taxon>
    </lineage>
</organism>
<evidence type="ECO:0000313" key="3">
    <source>
        <dbReference type="Proteomes" id="UP000523007"/>
    </source>
</evidence>
<dbReference type="Proteomes" id="UP000523007">
    <property type="component" value="Unassembled WGS sequence"/>
</dbReference>
<protein>
    <submittedName>
        <fullName evidence="2">Uncharacterized protein</fullName>
    </submittedName>
</protein>
<dbReference type="EMBL" id="JACHJT010000001">
    <property type="protein sequence ID" value="MBB4934500.1"/>
    <property type="molecule type" value="Genomic_DNA"/>
</dbReference>
<feature type="region of interest" description="Disordered" evidence="1">
    <location>
        <begin position="17"/>
        <end position="38"/>
    </location>
</feature>
<name>A0A7W7W645_9ACTN</name>
<gene>
    <name evidence="2" type="ORF">F4561_005320</name>
</gene>
<sequence>MEQGRVESLPRFAVALGMDEGRTPRPMVGGPREVPSRW</sequence>